<organism evidence="2 3">
    <name type="scientific">Platanthera guangdongensis</name>
    <dbReference type="NCBI Taxonomy" id="2320717"/>
    <lineage>
        <taxon>Eukaryota</taxon>
        <taxon>Viridiplantae</taxon>
        <taxon>Streptophyta</taxon>
        <taxon>Embryophyta</taxon>
        <taxon>Tracheophyta</taxon>
        <taxon>Spermatophyta</taxon>
        <taxon>Magnoliopsida</taxon>
        <taxon>Liliopsida</taxon>
        <taxon>Asparagales</taxon>
        <taxon>Orchidaceae</taxon>
        <taxon>Orchidoideae</taxon>
        <taxon>Orchideae</taxon>
        <taxon>Orchidinae</taxon>
        <taxon>Platanthera</taxon>
    </lineage>
</organism>
<gene>
    <name evidence="2" type="ORF">KSP40_PGU012957</name>
</gene>
<sequence>MNEKRSRGKQEKSMLREVVKPDEGWRGLEDRLKAYIKLEDGGSRSLCAERFKALQAYCKPSSSAPSPPLSPEHTLVTSTQPSKITSTPKHTTVPKTKHFSPMIIRKSPRLVTKGIKRTRTVIISDLSFVESRQLLVGTNCKFQCQSELRWVNEAQAPRTPFFRPGVEKEGRSTAAERRRKPRARRRGADVAGISKLRGRLSQAPPRLPRPWKSWRRRPPPWLPYHISGHGFLQGEQRIRSISDFPPFLFFEDLISVLHSALFLRNASVSSIASVHLSGKFAAFVTFYLDSLL</sequence>
<comment type="caution">
    <text evidence="2">The sequence shown here is derived from an EMBL/GenBank/DDBJ whole genome shotgun (WGS) entry which is preliminary data.</text>
</comment>
<proteinExistence type="predicted"/>
<protein>
    <submittedName>
        <fullName evidence="2">Uncharacterized protein</fullName>
    </submittedName>
</protein>
<name>A0ABR2ME43_9ASPA</name>
<dbReference type="Proteomes" id="UP001412067">
    <property type="component" value="Unassembled WGS sequence"/>
</dbReference>
<feature type="region of interest" description="Disordered" evidence="1">
    <location>
        <begin position="161"/>
        <end position="188"/>
    </location>
</feature>
<evidence type="ECO:0000256" key="1">
    <source>
        <dbReference type="SAM" id="MobiDB-lite"/>
    </source>
</evidence>
<reference evidence="2 3" key="1">
    <citation type="journal article" date="2022" name="Nat. Plants">
        <title>Genomes of leafy and leafless Platanthera orchids illuminate the evolution of mycoheterotrophy.</title>
        <authorList>
            <person name="Li M.H."/>
            <person name="Liu K.W."/>
            <person name="Li Z."/>
            <person name="Lu H.C."/>
            <person name="Ye Q.L."/>
            <person name="Zhang D."/>
            <person name="Wang J.Y."/>
            <person name="Li Y.F."/>
            <person name="Zhong Z.M."/>
            <person name="Liu X."/>
            <person name="Yu X."/>
            <person name="Liu D.K."/>
            <person name="Tu X.D."/>
            <person name="Liu B."/>
            <person name="Hao Y."/>
            <person name="Liao X.Y."/>
            <person name="Jiang Y.T."/>
            <person name="Sun W.H."/>
            <person name="Chen J."/>
            <person name="Chen Y.Q."/>
            <person name="Ai Y."/>
            <person name="Zhai J.W."/>
            <person name="Wu S.S."/>
            <person name="Zhou Z."/>
            <person name="Hsiao Y.Y."/>
            <person name="Wu W.L."/>
            <person name="Chen Y.Y."/>
            <person name="Lin Y.F."/>
            <person name="Hsu J.L."/>
            <person name="Li C.Y."/>
            <person name="Wang Z.W."/>
            <person name="Zhao X."/>
            <person name="Zhong W.Y."/>
            <person name="Ma X.K."/>
            <person name="Ma L."/>
            <person name="Huang J."/>
            <person name="Chen G.Z."/>
            <person name="Huang M.Z."/>
            <person name="Huang L."/>
            <person name="Peng D.H."/>
            <person name="Luo Y.B."/>
            <person name="Zou S.Q."/>
            <person name="Chen S.P."/>
            <person name="Lan S."/>
            <person name="Tsai W.C."/>
            <person name="Van de Peer Y."/>
            <person name="Liu Z.J."/>
        </authorList>
    </citation>
    <scope>NUCLEOTIDE SEQUENCE [LARGE SCALE GENOMIC DNA]</scope>
    <source>
        <strain evidence="2">Lor288</strain>
    </source>
</reference>
<evidence type="ECO:0000313" key="3">
    <source>
        <dbReference type="Proteomes" id="UP001412067"/>
    </source>
</evidence>
<feature type="region of interest" description="Disordered" evidence="1">
    <location>
        <begin position="62"/>
        <end position="97"/>
    </location>
</feature>
<feature type="compositionally biased region" description="Polar residues" evidence="1">
    <location>
        <begin position="75"/>
        <end position="84"/>
    </location>
</feature>
<evidence type="ECO:0000313" key="2">
    <source>
        <dbReference type="EMBL" id="KAK8961971.1"/>
    </source>
</evidence>
<dbReference type="EMBL" id="JBBWWR010000009">
    <property type="protein sequence ID" value="KAK8961971.1"/>
    <property type="molecule type" value="Genomic_DNA"/>
</dbReference>
<accession>A0ABR2ME43</accession>
<feature type="compositionally biased region" description="Low complexity" evidence="1">
    <location>
        <begin position="85"/>
        <end position="94"/>
    </location>
</feature>
<feature type="compositionally biased region" description="Basic and acidic residues" evidence="1">
    <location>
        <begin position="165"/>
        <end position="176"/>
    </location>
</feature>
<keyword evidence="3" id="KW-1185">Reference proteome</keyword>